<dbReference type="PROSITE" id="PS50001">
    <property type="entry name" value="SH2"/>
    <property type="match status" value="1"/>
</dbReference>
<protein>
    <recommendedName>
        <fullName evidence="3">SH2 domain-containing protein</fullName>
    </recommendedName>
</protein>
<dbReference type="STRING" id="37653.A0A0L8FP21"/>
<evidence type="ECO:0000256" key="2">
    <source>
        <dbReference type="PROSITE-ProRule" id="PRU00191"/>
    </source>
</evidence>
<dbReference type="GO" id="GO:0035556">
    <property type="term" value="P:intracellular signal transduction"/>
    <property type="evidence" value="ECO:0007669"/>
    <property type="project" value="TreeGrafter"/>
</dbReference>
<accession>A0A0L8FP21</accession>
<dbReference type="Gene3D" id="3.30.505.10">
    <property type="entry name" value="SH2 domain"/>
    <property type="match status" value="1"/>
</dbReference>
<dbReference type="PANTHER" id="PTHR14098:SF14">
    <property type="entry name" value="SH2 DOMAIN-CONTAINING PROTEIN"/>
    <property type="match status" value="1"/>
</dbReference>
<dbReference type="FunFam" id="3.30.505.10:FF:000016">
    <property type="entry name" value="B-cell linker protein isoform 2"/>
    <property type="match status" value="1"/>
</dbReference>
<gene>
    <name evidence="4" type="ORF">OCBIM_22012279mg</name>
</gene>
<proteinExistence type="predicted"/>
<name>A0A0L8FP21_OCTBM</name>
<feature type="domain" description="SH2" evidence="3">
    <location>
        <begin position="11"/>
        <end position="117"/>
    </location>
</feature>
<dbReference type="InterPro" id="IPR051751">
    <property type="entry name" value="Immunoreceptor_sig_adapters"/>
</dbReference>
<dbReference type="InterPro" id="IPR000980">
    <property type="entry name" value="SH2"/>
</dbReference>
<dbReference type="AlphaFoldDB" id="A0A0L8FP21"/>
<dbReference type="PANTHER" id="PTHR14098">
    <property type="entry name" value="SH2 DOMAIN CONTAINING PROTEIN"/>
    <property type="match status" value="1"/>
</dbReference>
<organism evidence="4">
    <name type="scientific">Octopus bimaculoides</name>
    <name type="common">California two-spotted octopus</name>
    <dbReference type="NCBI Taxonomy" id="37653"/>
    <lineage>
        <taxon>Eukaryota</taxon>
        <taxon>Metazoa</taxon>
        <taxon>Spiralia</taxon>
        <taxon>Lophotrochozoa</taxon>
        <taxon>Mollusca</taxon>
        <taxon>Cephalopoda</taxon>
        <taxon>Coleoidea</taxon>
        <taxon>Octopodiformes</taxon>
        <taxon>Octopoda</taxon>
        <taxon>Incirrata</taxon>
        <taxon>Octopodidae</taxon>
        <taxon>Octopus</taxon>
    </lineage>
</organism>
<dbReference type="OrthoDB" id="10044490at2759"/>
<keyword evidence="1 2" id="KW-0727">SH2 domain</keyword>
<dbReference type="PRINTS" id="PR00401">
    <property type="entry name" value="SH2DOMAIN"/>
</dbReference>
<sequence length="124" mass="14354">MLQLFLQNKPWYFGKLGRKAEESLLNEIKQNGAFLLRDSSQASCTHPFTLTVYSNNHFYRLKIRHLESGKFVVGEKKDSEIEFNTIQDLITYYETEPLLLLATTDNSNSCTTLKYIPEKSKTPN</sequence>
<dbReference type="GO" id="GO:0005737">
    <property type="term" value="C:cytoplasm"/>
    <property type="evidence" value="ECO:0007669"/>
    <property type="project" value="UniProtKB-ARBA"/>
</dbReference>
<dbReference type="Pfam" id="PF00017">
    <property type="entry name" value="SH2"/>
    <property type="match status" value="1"/>
</dbReference>
<reference evidence="4" key="1">
    <citation type="submission" date="2015-07" db="EMBL/GenBank/DDBJ databases">
        <title>MeaNS - Measles Nucleotide Surveillance Program.</title>
        <authorList>
            <person name="Tran T."/>
            <person name="Druce J."/>
        </authorList>
    </citation>
    <scope>NUCLEOTIDE SEQUENCE</scope>
    <source>
        <strain evidence="4">UCB-OBI-ISO-001</strain>
        <tissue evidence="4">Gonad</tissue>
    </source>
</reference>
<dbReference type="GO" id="GO:0007169">
    <property type="term" value="P:cell surface receptor protein tyrosine kinase signaling pathway"/>
    <property type="evidence" value="ECO:0007669"/>
    <property type="project" value="TreeGrafter"/>
</dbReference>
<dbReference type="SMART" id="SM00252">
    <property type="entry name" value="SH2"/>
    <property type="match status" value="1"/>
</dbReference>
<evidence type="ECO:0000259" key="3">
    <source>
        <dbReference type="PROSITE" id="PS50001"/>
    </source>
</evidence>
<evidence type="ECO:0000313" key="4">
    <source>
        <dbReference type="EMBL" id="KOF66439.1"/>
    </source>
</evidence>
<dbReference type="EMBL" id="KQ428101">
    <property type="protein sequence ID" value="KOF66439.1"/>
    <property type="molecule type" value="Genomic_DNA"/>
</dbReference>
<dbReference type="SUPFAM" id="SSF55550">
    <property type="entry name" value="SH2 domain"/>
    <property type="match status" value="1"/>
</dbReference>
<dbReference type="InterPro" id="IPR036860">
    <property type="entry name" value="SH2_dom_sf"/>
</dbReference>
<evidence type="ECO:0000256" key="1">
    <source>
        <dbReference type="ARBA" id="ARBA00022999"/>
    </source>
</evidence>